<evidence type="ECO:0000256" key="5">
    <source>
        <dbReference type="ARBA" id="ARBA00022606"/>
    </source>
</evidence>
<keyword evidence="8 14" id="KW-0371">Homeobox</keyword>
<accession>A0A8J2J3T2</accession>
<dbReference type="GO" id="GO:0000981">
    <property type="term" value="F:DNA-binding transcription factor activity, RNA polymerase II-specific"/>
    <property type="evidence" value="ECO:0007669"/>
    <property type="project" value="InterPro"/>
</dbReference>
<dbReference type="GO" id="GO:1990837">
    <property type="term" value="F:sequence-specific double-stranded DNA binding"/>
    <property type="evidence" value="ECO:0007669"/>
    <property type="project" value="TreeGrafter"/>
</dbReference>
<evidence type="ECO:0000256" key="13">
    <source>
        <dbReference type="ARBA" id="ARBA00031274"/>
    </source>
</evidence>
<keyword evidence="10 14" id="KW-0539">Nucleus</keyword>
<dbReference type="SMART" id="SM00389">
    <property type="entry name" value="HOX"/>
    <property type="match status" value="1"/>
</dbReference>
<feature type="domain" description="Homeobox" evidence="17">
    <location>
        <begin position="137"/>
        <end position="197"/>
    </location>
</feature>
<evidence type="ECO:0000313" key="19">
    <source>
        <dbReference type="EMBL" id="CAG7689969.1"/>
    </source>
</evidence>
<dbReference type="Pfam" id="PF03826">
    <property type="entry name" value="OAR"/>
    <property type="match status" value="1"/>
</dbReference>
<dbReference type="Pfam" id="PF00046">
    <property type="entry name" value="Homeodomain"/>
    <property type="match status" value="1"/>
</dbReference>
<organism evidence="19 20">
    <name type="scientific">Allacma fusca</name>
    <dbReference type="NCBI Taxonomy" id="39272"/>
    <lineage>
        <taxon>Eukaryota</taxon>
        <taxon>Metazoa</taxon>
        <taxon>Ecdysozoa</taxon>
        <taxon>Arthropoda</taxon>
        <taxon>Hexapoda</taxon>
        <taxon>Collembola</taxon>
        <taxon>Symphypleona</taxon>
        <taxon>Sminthuridae</taxon>
        <taxon>Allacma</taxon>
    </lineage>
</organism>
<sequence length="336" mass="37169">MLHQQTIHVTAPSAIQLHSQQSFQRSPFAIQELLGLNNNGNSENRYCNYNYNRLFPSAPNNGHSVDGIPGRLNSYFAAAAVAAVQGFNSDGNASNCLGRHSIDDLSNNTVGLDLNNIGSSAPGSTNCGGSMSSKKKKKKRRHRTIFTSYQLEELEKAFKEAHYPDVYAREMLSLKTDLPEDRIQVWFQNRRAKWRKTEKCWGRSTIMAEYGLYGAMVRHSLPLPETILKSGKDSTECVAPWLLGMHRKSLEAADQLKEPDDNNRKESHNNSISPVNNSSNNSNTTTISINESSSNLDGGCNDIAADRRNSSIAILRAKAAEHLLKNSNIDSASLVM</sequence>
<evidence type="ECO:0000256" key="9">
    <source>
        <dbReference type="ARBA" id="ARBA00023163"/>
    </source>
</evidence>
<feature type="DNA-binding region" description="Homeobox" evidence="14">
    <location>
        <begin position="139"/>
        <end position="198"/>
    </location>
</feature>
<keyword evidence="7 14" id="KW-0238">DNA-binding</keyword>
<evidence type="ECO:0000256" key="2">
    <source>
        <dbReference type="ARBA" id="ARBA00005733"/>
    </source>
</evidence>
<dbReference type="InterPro" id="IPR003654">
    <property type="entry name" value="OAR_dom"/>
</dbReference>
<evidence type="ECO:0000256" key="15">
    <source>
        <dbReference type="RuleBase" id="RU000682"/>
    </source>
</evidence>
<feature type="compositionally biased region" description="Basic and acidic residues" evidence="16">
    <location>
        <begin position="256"/>
        <end position="268"/>
    </location>
</feature>
<evidence type="ECO:0000256" key="10">
    <source>
        <dbReference type="ARBA" id="ARBA00023242"/>
    </source>
</evidence>
<keyword evidence="6" id="KW-0805">Transcription regulation</keyword>
<dbReference type="GO" id="GO:0005634">
    <property type="term" value="C:nucleus"/>
    <property type="evidence" value="ECO:0007669"/>
    <property type="project" value="UniProtKB-SubCell"/>
</dbReference>
<keyword evidence="9" id="KW-0804">Transcription</keyword>
<evidence type="ECO:0000313" key="20">
    <source>
        <dbReference type="Proteomes" id="UP000708208"/>
    </source>
</evidence>
<evidence type="ECO:0000256" key="3">
    <source>
        <dbReference type="ARBA" id="ARBA00014891"/>
    </source>
</evidence>
<gene>
    <name evidence="19" type="ORF">AFUS01_LOCUS3456</name>
</gene>
<feature type="region of interest" description="Disordered" evidence="16">
    <location>
        <begin position="256"/>
        <end position="292"/>
    </location>
</feature>
<dbReference type="InterPro" id="IPR017970">
    <property type="entry name" value="Homeobox_CS"/>
</dbReference>
<evidence type="ECO:0000259" key="18">
    <source>
        <dbReference type="PROSITE" id="PS51496"/>
    </source>
</evidence>
<keyword evidence="11" id="KW-0844">Vision</keyword>
<reference evidence="19" key="1">
    <citation type="submission" date="2021-06" db="EMBL/GenBank/DDBJ databases">
        <authorList>
            <person name="Hodson N. C."/>
            <person name="Mongue J. A."/>
            <person name="Jaron S. K."/>
        </authorList>
    </citation>
    <scope>NUCLEOTIDE SEQUENCE</scope>
</reference>
<comment type="caution">
    <text evidence="19">The sequence shown here is derived from an EMBL/GenBank/DDBJ whole genome shotgun (WGS) entry which is preliminary data.</text>
</comment>
<dbReference type="PANTHER" id="PTHR46892:SF3">
    <property type="entry name" value="VISUAL SYSTEM HOMEOBOX 2"/>
    <property type="match status" value="1"/>
</dbReference>
<dbReference type="InterPro" id="IPR001356">
    <property type="entry name" value="HD"/>
</dbReference>
<keyword evidence="4" id="KW-0217">Developmental protein</keyword>
<evidence type="ECO:0000256" key="4">
    <source>
        <dbReference type="ARBA" id="ARBA00022473"/>
    </source>
</evidence>
<proteinExistence type="inferred from homology"/>
<keyword evidence="5" id="KW-0716">Sensory transduction</keyword>
<evidence type="ECO:0000256" key="1">
    <source>
        <dbReference type="ARBA" id="ARBA00004123"/>
    </source>
</evidence>
<dbReference type="InterPro" id="IPR052294">
    <property type="entry name" value="VSX_homeobox_regulators"/>
</dbReference>
<dbReference type="PROSITE" id="PS50071">
    <property type="entry name" value="HOMEOBOX_2"/>
    <property type="match status" value="1"/>
</dbReference>
<feature type="compositionally biased region" description="Low complexity" evidence="16">
    <location>
        <begin position="269"/>
        <end position="292"/>
    </location>
</feature>
<name>A0A8J2J3T2_9HEXA</name>
<dbReference type="EMBL" id="CAJVCH010020818">
    <property type="protein sequence ID" value="CAG7689969.1"/>
    <property type="molecule type" value="Genomic_DNA"/>
</dbReference>
<dbReference type="CDD" id="cd00086">
    <property type="entry name" value="homeodomain"/>
    <property type="match status" value="1"/>
</dbReference>
<comment type="subcellular location">
    <subcellularLocation>
        <location evidence="1 14 15">Nucleus</location>
    </subcellularLocation>
</comment>
<feature type="region of interest" description="Disordered" evidence="16">
    <location>
        <begin position="121"/>
        <end position="140"/>
    </location>
</feature>
<evidence type="ECO:0000256" key="7">
    <source>
        <dbReference type="ARBA" id="ARBA00023125"/>
    </source>
</evidence>
<keyword evidence="20" id="KW-1185">Reference proteome</keyword>
<evidence type="ECO:0000256" key="6">
    <source>
        <dbReference type="ARBA" id="ARBA00023015"/>
    </source>
</evidence>
<protein>
    <recommendedName>
        <fullName evidence="3">Visual system homeobox 2</fullName>
    </recommendedName>
    <alternativeName>
        <fullName evidence="12">Ceh-10 homeodomain-containing homolog</fullName>
    </alternativeName>
    <alternativeName>
        <fullName evidence="13">Homeobox protein CHX10</fullName>
    </alternativeName>
</protein>
<evidence type="ECO:0000256" key="16">
    <source>
        <dbReference type="SAM" id="MobiDB-lite"/>
    </source>
</evidence>
<dbReference type="PROSITE" id="PS00027">
    <property type="entry name" value="HOMEOBOX_1"/>
    <property type="match status" value="1"/>
</dbReference>
<dbReference type="GO" id="GO:0007601">
    <property type="term" value="P:visual perception"/>
    <property type="evidence" value="ECO:0007669"/>
    <property type="project" value="UniProtKB-KW"/>
</dbReference>
<dbReference type="Proteomes" id="UP000708208">
    <property type="component" value="Unassembled WGS sequence"/>
</dbReference>
<dbReference type="AlphaFoldDB" id="A0A8J2J3T2"/>
<dbReference type="PROSITE" id="PS51496">
    <property type="entry name" value="CVC"/>
    <property type="match status" value="1"/>
</dbReference>
<dbReference type="OrthoDB" id="6159439at2759"/>
<feature type="domain" description="CVC" evidence="18">
    <location>
        <begin position="199"/>
        <end position="251"/>
    </location>
</feature>
<evidence type="ECO:0000256" key="12">
    <source>
        <dbReference type="ARBA" id="ARBA00030203"/>
    </source>
</evidence>
<comment type="similarity">
    <text evidence="2">Belongs to the paired homeobox family.</text>
</comment>
<evidence type="ECO:0000256" key="14">
    <source>
        <dbReference type="PROSITE-ProRule" id="PRU00108"/>
    </source>
</evidence>
<dbReference type="InterPro" id="IPR023339">
    <property type="entry name" value="CVC"/>
</dbReference>
<feature type="compositionally biased region" description="Polar residues" evidence="16">
    <location>
        <begin position="121"/>
        <end position="132"/>
    </location>
</feature>
<dbReference type="PANTHER" id="PTHR46892">
    <property type="entry name" value="VISUAL SYSTEM HOMEOBOX 2"/>
    <property type="match status" value="1"/>
</dbReference>
<evidence type="ECO:0000256" key="11">
    <source>
        <dbReference type="ARBA" id="ARBA00023305"/>
    </source>
</evidence>
<evidence type="ECO:0000256" key="8">
    <source>
        <dbReference type="ARBA" id="ARBA00023155"/>
    </source>
</evidence>
<dbReference type="FunFam" id="1.10.10.60:FF:000065">
    <property type="entry name" value="Visual system homeobox 1"/>
    <property type="match status" value="1"/>
</dbReference>
<evidence type="ECO:0000259" key="17">
    <source>
        <dbReference type="PROSITE" id="PS50071"/>
    </source>
</evidence>